<dbReference type="Gene3D" id="1.50.10.10">
    <property type="match status" value="1"/>
</dbReference>
<protein>
    <recommendedName>
        <fullName evidence="4 7">Trehalase</fullName>
        <ecNumber evidence="3 7">3.2.1.28</ecNumber>
    </recommendedName>
    <alternativeName>
        <fullName evidence="7">Alpha-trehalose glucohydrolase</fullName>
    </alternativeName>
</protein>
<keyword evidence="6 7" id="KW-0326">Glycosidase</keyword>
<dbReference type="InterPro" id="IPR008928">
    <property type="entry name" value="6-hairpin_glycosidase_sf"/>
</dbReference>
<dbReference type="EMBL" id="DS235886">
    <property type="protein sequence ID" value="EEB20464.1"/>
    <property type="molecule type" value="Genomic_DNA"/>
</dbReference>
<dbReference type="STRING" id="121224.E0W4A8"/>
<dbReference type="Proteomes" id="UP000009046">
    <property type="component" value="Unassembled WGS sequence"/>
</dbReference>
<evidence type="ECO:0000256" key="1">
    <source>
        <dbReference type="ARBA" id="ARBA00001576"/>
    </source>
</evidence>
<proteinExistence type="inferred from homology"/>
<dbReference type="VEuPathDB" id="VectorBase:PHUM617010"/>
<gene>
    <name evidence="9" type="primary">8239863</name>
    <name evidence="8" type="ORF">Phum_PHUM617010</name>
</gene>
<evidence type="ECO:0000256" key="2">
    <source>
        <dbReference type="ARBA" id="ARBA00005615"/>
    </source>
</evidence>
<evidence type="ECO:0000256" key="4">
    <source>
        <dbReference type="ARBA" id="ARBA00019905"/>
    </source>
</evidence>
<evidence type="ECO:0000256" key="7">
    <source>
        <dbReference type="RuleBase" id="RU361180"/>
    </source>
</evidence>
<dbReference type="PRINTS" id="PR00744">
    <property type="entry name" value="GLHYDRLASE37"/>
</dbReference>
<keyword evidence="5 7" id="KW-0378">Hydrolase</keyword>
<reference evidence="8" key="2">
    <citation type="submission" date="2007-04" db="EMBL/GenBank/DDBJ databases">
        <title>The genome of the human body louse.</title>
        <authorList>
            <consortium name="The Human Body Louse Genome Consortium"/>
            <person name="Kirkness E."/>
            <person name="Walenz B."/>
            <person name="Hass B."/>
            <person name="Bruggner R."/>
            <person name="Strausberg R."/>
        </authorList>
    </citation>
    <scope>NUCLEOTIDE SEQUENCE</scope>
    <source>
        <strain evidence="8">USDA</strain>
    </source>
</reference>
<dbReference type="HOGENOM" id="CLU_006451_4_0_1"/>
<dbReference type="PANTHER" id="PTHR23403">
    <property type="entry name" value="TREHALASE"/>
    <property type="match status" value="1"/>
</dbReference>
<dbReference type="PROSITE" id="PS00928">
    <property type="entry name" value="TREHALASE_2"/>
    <property type="match status" value="1"/>
</dbReference>
<dbReference type="AlphaFoldDB" id="E0W4A8"/>
<comment type="similarity">
    <text evidence="2 7">Belongs to the glycosyl hydrolase 37 family.</text>
</comment>
<comment type="catalytic activity">
    <reaction evidence="1 7">
        <text>alpha,alpha-trehalose + H2O = alpha-D-glucose + beta-D-glucose</text>
        <dbReference type="Rhea" id="RHEA:32675"/>
        <dbReference type="ChEBI" id="CHEBI:15377"/>
        <dbReference type="ChEBI" id="CHEBI:15903"/>
        <dbReference type="ChEBI" id="CHEBI:16551"/>
        <dbReference type="ChEBI" id="CHEBI:17925"/>
        <dbReference type="EC" id="3.2.1.28"/>
    </reaction>
</comment>
<keyword evidence="10" id="KW-1185">Reference proteome</keyword>
<dbReference type="OMA" id="DAPFGWA"/>
<dbReference type="InterPro" id="IPR012341">
    <property type="entry name" value="6hp_glycosidase-like_sf"/>
</dbReference>
<dbReference type="PROSITE" id="PS00927">
    <property type="entry name" value="TREHALASE_1"/>
    <property type="match status" value="1"/>
</dbReference>
<evidence type="ECO:0000313" key="8">
    <source>
        <dbReference type="EMBL" id="EEB20464.1"/>
    </source>
</evidence>
<reference evidence="9" key="3">
    <citation type="submission" date="2021-02" db="UniProtKB">
        <authorList>
            <consortium name="EnsemblMetazoa"/>
        </authorList>
    </citation>
    <scope>IDENTIFICATION</scope>
    <source>
        <strain evidence="9">USDA</strain>
    </source>
</reference>
<evidence type="ECO:0000256" key="3">
    <source>
        <dbReference type="ARBA" id="ARBA00012757"/>
    </source>
</evidence>
<dbReference type="GeneID" id="8239863"/>
<dbReference type="KEGG" id="phu:Phum_PHUM617010"/>
<dbReference type="RefSeq" id="XP_002433202.1">
    <property type="nucleotide sequence ID" value="XM_002433157.1"/>
</dbReference>
<dbReference type="OrthoDB" id="3542292at2759"/>
<name>E0W4A8_PEDHC</name>
<dbReference type="CTD" id="8239863"/>
<evidence type="ECO:0000313" key="9">
    <source>
        <dbReference type="EnsemblMetazoa" id="PHUM617010-PA"/>
    </source>
</evidence>
<dbReference type="Pfam" id="PF01204">
    <property type="entry name" value="Trehalase"/>
    <property type="match status" value="1"/>
</dbReference>
<reference evidence="8" key="1">
    <citation type="submission" date="2007-04" db="EMBL/GenBank/DDBJ databases">
        <title>Annotation of Pediculus humanus corporis strain USDA.</title>
        <authorList>
            <person name="Kirkness E."/>
            <person name="Hannick L."/>
            <person name="Hass B."/>
            <person name="Bruggner R."/>
            <person name="Lawson D."/>
            <person name="Bidwell S."/>
            <person name="Joardar V."/>
            <person name="Caler E."/>
            <person name="Walenz B."/>
            <person name="Inman J."/>
            <person name="Schobel S."/>
            <person name="Galinsky K."/>
            <person name="Amedeo P."/>
            <person name="Strausberg R."/>
        </authorList>
    </citation>
    <scope>NUCLEOTIDE SEQUENCE</scope>
    <source>
        <strain evidence="8">USDA</strain>
    </source>
</reference>
<dbReference type="FunCoup" id="E0W4A8">
    <property type="interactions" value="177"/>
</dbReference>
<dbReference type="GO" id="GO:0004555">
    <property type="term" value="F:alpha,alpha-trehalase activity"/>
    <property type="evidence" value="ECO:0007669"/>
    <property type="project" value="UniProtKB-EC"/>
</dbReference>
<evidence type="ECO:0000256" key="6">
    <source>
        <dbReference type="ARBA" id="ARBA00023295"/>
    </source>
</evidence>
<dbReference type="GO" id="GO:0005993">
    <property type="term" value="P:trehalose catabolic process"/>
    <property type="evidence" value="ECO:0007669"/>
    <property type="project" value="TreeGrafter"/>
</dbReference>
<dbReference type="InterPro" id="IPR001661">
    <property type="entry name" value="Glyco_hydro_37"/>
</dbReference>
<dbReference type="EC" id="3.2.1.28" evidence="3 7"/>
<dbReference type="EnsemblMetazoa" id="PHUM617010-RA">
    <property type="protein sequence ID" value="PHUM617010-PA"/>
    <property type="gene ID" value="PHUM617010"/>
</dbReference>
<dbReference type="SUPFAM" id="SSF48208">
    <property type="entry name" value="Six-hairpin glycosidases"/>
    <property type="match status" value="1"/>
</dbReference>
<dbReference type="EMBL" id="AAZO01007544">
    <property type="status" value="NOT_ANNOTATED_CDS"/>
    <property type="molecule type" value="Genomic_DNA"/>
</dbReference>
<sequence>MFVLKTKTPTAVACSNCFQLFKILKRNQSSEVQPCFHQNHHLTSSDPTTKCNVPIPTNSEIYCHGRLLHTIQMAQLYNDSKTFVDKKLKYKPAVTLEKFNVLMQETEDRPTRKQLQDFVNDYFEDGNELEAWTPPDWTPHPQFVDNIIDPNYRKWALDLNNLWTNLTRKMIVDVKNNPDQYSIVYVPNGLVIPGGRFTEFYYWDTYWIVRGLLLSEMYETVRGILLNFLSMVSQYGFVPNGGRVYYLERSQPPLLTPMVLSYYEATNDIDFLQSHICLLEKEFNFWVKNRTVEVYKGGKKYKLARYFAPSSGPRPESYSEDYNSAAFLPTQLEKEDLYMDLKSAAESGWDFSSRWFITNKTNQGNISSIHTRYIIPVDLNAFIYWNAKILSQFYEILQNYEKSVQYSEIAEYWLEAVTAVLWHSDLGIWLDYDIRNNIRRDYFYPSNLAPLWTECYDKKSVNKVARSVIQYLDDSNIMVNFLGGLPASLEMTGQQWDRPNAWPPLQIIAIQGLNRMNVPEASDIAKELAKNWVYSNFKGFHDSNEMFEKYDAENPGRYGSGGEYIVQAGFGWTNGVIMELLNTYGKELQCSDKDICDLTEPIKQNGLDK</sequence>
<evidence type="ECO:0000256" key="5">
    <source>
        <dbReference type="ARBA" id="ARBA00022801"/>
    </source>
</evidence>
<dbReference type="InterPro" id="IPR018232">
    <property type="entry name" value="Glyco_hydro_37_CS"/>
</dbReference>
<dbReference type="InParanoid" id="E0W4A8"/>
<evidence type="ECO:0000313" key="10">
    <source>
        <dbReference type="Proteomes" id="UP000009046"/>
    </source>
</evidence>
<organism>
    <name type="scientific">Pediculus humanus subsp. corporis</name>
    <name type="common">Body louse</name>
    <dbReference type="NCBI Taxonomy" id="121224"/>
    <lineage>
        <taxon>Eukaryota</taxon>
        <taxon>Metazoa</taxon>
        <taxon>Ecdysozoa</taxon>
        <taxon>Arthropoda</taxon>
        <taxon>Hexapoda</taxon>
        <taxon>Insecta</taxon>
        <taxon>Pterygota</taxon>
        <taxon>Neoptera</taxon>
        <taxon>Paraneoptera</taxon>
        <taxon>Psocodea</taxon>
        <taxon>Troctomorpha</taxon>
        <taxon>Phthiraptera</taxon>
        <taxon>Anoplura</taxon>
        <taxon>Pediculidae</taxon>
        <taxon>Pediculus</taxon>
    </lineage>
</organism>
<dbReference type="eggNOG" id="KOG0602">
    <property type="taxonomic scope" value="Eukaryota"/>
</dbReference>
<dbReference type="PANTHER" id="PTHR23403:SF1">
    <property type="entry name" value="TREHALASE"/>
    <property type="match status" value="1"/>
</dbReference>
<accession>E0W4A8</accession>